<dbReference type="EMBL" id="WEGJ01000027">
    <property type="protein sequence ID" value="MQY15015.1"/>
    <property type="molecule type" value="Genomic_DNA"/>
</dbReference>
<dbReference type="AlphaFoldDB" id="A0A7K0CNF4"/>
<organism evidence="2 3">
    <name type="scientific">Streptomyces smaragdinus</name>
    <dbReference type="NCBI Taxonomy" id="2585196"/>
    <lineage>
        <taxon>Bacteria</taxon>
        <taxon>Bacillati</taxon>
        <taxon>Actinomycetota</taxon>
        <taxon>Actinomycetes</taxon>
        <taxon>Kitasatosporales</taxon>
        <taxon>Streptomycetaceae</taxon>
        <taxon>Streptomyces</taxon>
    </lineage>
</organism>
<sequence>MSENAPTPLRPIPGTPTARRRTPDDARTILPAYVLGSPYALTPASRITQCPPPPPDLTEPSPAHLTYALTLPSAAGTPQIAQEAAESILDVHGVEEPLLVPMLALIHELTLHACRFTGAGDMVHLVLRGTPETLQALAHDTHAPHTHPRLADQCTERRRVSLAVFRDLSAQHHADWGFTPAPPPATGMCTWTTLTRAPYEAVAEEAA</sequence>
<evidence type="ECO:0008006" key="4">
    <source>
        <dbReference type="Google" id="ProtNLM"/>
    </source>
</evidence>
<name>A0A7K0CNF4_9ACTN</name>
<gene>
    <name evidence="2" type="ORF">SRB5_51920</name>
</gene>
<reference evidence="2 3" key="1">
    <citation type="submission" date="2019-10" db="EMBL/GenBank/DDBJ databases">
        <title>Streptomyces smaragdinus sp. nov. and Streptomyces fabii sp. nov., isolated from the gut of fungus growing-termite Macrotermes natalensis.</title>
        <authorList>
            <person name="Schwitalla J."/>
            <person name="Benndorf R."/>
            <person name="Martin K."/>
            <person name="De Beer W."/>
            <person name="Kaster A.-K."/>
            <person name="Vollmers J."/>
            <person name="Poulsen M."/>
            <person name="Beemelmanns C."/>
        </authorList>
    </citation>
    <scope>NUCLEOTIDE SEQUENCE [LARGE SCALE GENOMIC DNA]</scope>
    <source>
        <strain evidence="2 3">RB5</strain>
    </source>
</reference>
<dbReference type="RefSeq" id="WP_228390449.1">
    <property type="nucleotide sequence ID" value="NZ_WEGJ01000027.1"/>
</dbReference>
<proteinExistence type="predicted"/>
<keyword evidence="3" id="KW-1185">Reference proteome</keyword>
<feature type="region of interest" description="Disordered" evidence="1">
    <location>
        <begin position="1"/>
        <end position="25"/>
    </location>
</feature>
<evidence type="ECO:0000313" key="2">
    <source>
        <dbReference type="EMBL" id="MQY15015.1"/>
    </source>
</evidence>
<evidence type="ECO:0000313" key="3">
    <source>
        <dbReference type="Proteomes" id="UP000466345"/>
    </source>
</evidence>
<accession>A0A7K0CNF4</accession>
<evidence type="ECO:0000256" key="1">
    <source>
        <dbReference type="SAM" id="MobiDB-lite"/>
    </source>
</evidence>
<comment type="caution">
    <text evidence="2">The sequence shown here is derived from an EMBL/GenBank/DDBJ whole genome shotgun (WGS) entry which is preliminary data.</text>
</comment>
<protein>
    <recommendedName>
        <fullName evidence="4">Regulatory protein</fullName>
    </recommendedName>
</protein>
<dbReference type="Proteomes" id="UP000466345">
    <property type="component" value="Unassembled WGS sequence"/>
</dbReference>